<dbReference type="Pfam" id="PF03656">
    <property type="entry name" value="Pam16"/>
    <property type="match status" value="1"/>
</dbReference>
<keyword evidence="8" id="KW-0472">Membrane</keyword>
<evidence type="ECO:0000256" key="9">
    <source>
        <dbReference type="ARBA" id="ARBA00059904"/>
    </source>
</evidence>
<feature type="region of interest" description="Disordered" evidence="11">
    <location>
        <begin position="114"/>
        <end position="142"/>
    </location>
</feature>
<dbReference type="EMBL" id="UXUI01007918">
    <property type="protein sequence ID" value="VDD89901.1"/>
    <property type="molecule type" value="Genomic_DNA"/>
</dbReference>
<dbReference type="AlphaFoldDB" id="A0A0N4V4C2"/>
<feature type="region of interest" description="Disordered" evidence="11">
    <location>
        <begin position="35"/>
        <end position="58"/>
    </location>
</feature>
<evidence type="ECO:0000256" key="11">
    <source>
        <dbReference type="SAM" id="MobiDB-lite"/>
    </source>
</evidence>
<dbReference type="FunFam" id="1.10.287.110:FF:000006">
    <property type="entry name" value="Import inner membrane translocase subunit TIM16"/>
    <property type="match status" value="1"/>
</dbReference>
<protein>
    <recommendedName>
        <fullName evidence="10">Mitochondrial import inner membrane translocase subunit tim-16</fullName>
    </recommendedName>
</protein>
<gene>
    <name evidence="12" type="ORF">EVEC_LOCUS4652</name>
</gene>
<keyword evidence="13" id="KW-1185">Reference proteome</keyword>
<dbReference type="InterPro" id="IPR005341">
    <property type="entry name" value="Tim16"/>
</dbReference>
<comment type="function">
    <text evidence="9">Regulates ATP-dependent protein translocation into the mitochondrial matrix.</text>
</comment>
<evidence type="ECO:0000313" key="13">
    <source>
        <dbReference type="Proteomes" id="UP000274131"/>
    </source>
</evidence>
<dbReference type="PANTHER" id="PTHR12388">
    <property type="entry name" value="MITOCHONDRIA ASSOCIATED GRANULOCYTE MACROPHAGE CSF SIGNALING MOLECULE"/>
    <property type="match status" value="1"/>
</dbReference>
<dbReference type="GO" id="GO:0030150">
    <property type="term" value="P:protein import into mitochondrial matrix"/>
    <property type="evidence" value="ECO:0007669"/>
    <property type="project" value="InterPro"/>
</dbReference>
<dbReference type="GO" id="GO:0005744">
    <property type="term" value="C:TIM23 mitochondrial import inner membrane translocase complex"/>
    <property type="evidence" value="ECO:0007669"/>
    <property type="project" value="InterPro"/>
</dbReference>
<comment type="similarity">
    <text evidence="2">Belongs to the TIM16/PAM16 family.</text>
</comment>
<keyword evidence="4" id="KW-0999">Mitochondrion inner membrane</keyword>
<proteinExistence type="inferred from homology"/>
<organism evidence="14">
    <name type="scientific">Enterobius vermicularis</name>
    <name type="common">Human pinworm</name>
    <dbReference type="NCBI Taxonomy" id="51028"/>
    <lineage>
        <taxon>Eukaryota</taxon>
        <taxon>Metazoa</taxon>
        <taxon>Ecdysozoa</taxon>
        <taxon>Nematoda</taxon>
        <taxon>Chromadorea</taxon>
        <taxon>Rhabditida</taxon>
        <taxon>Spirurina</taxon>
        <taxon>Oxyuridomorpha</taxon>
        <taxon>Oxyuroidea</taxon>
        <taxon>Oxyuridae</taxon>
        <taxon>Enterobius</taxon>
    </lineage>
</organism>
<evidence type="ECO:0000256" key="5">
    <source>
        <dbReference type="ARBA" id="ARBA00022927"/>
    </source>
</evidence>
<sequence>MVWRNAARLLGAVAASVARAFGRAVREEINMSKQAAARATEQSGRPASETRKAGETNARLGITLQEAMQILNVKQPLNAEEIEENYKRLFEINDKSKGGSLYLQSKVYRAKERIDEELFKEPDSSKEASTLKKDEEDGTKQA</sequence>
<dbReference type="Proteomes" id="UP000274131">
    <property type="component" value="Unassembled WGS sequence"/>
</dbReference>
<evidence type="ECO:0000256" key="10">
    <source>
        <dbReference type="ARBA" id="ARBA00071356"/>
    </source>
</evidence>
<accession>A0A0N4V4C2</accession>
<keyword evidence="6" id="KW-0811">Translocation</keyword>
<evidence type="ECO:0000256" key="1">
    <source>
        <dbReference type="ARBA" id="ARBA00004443"/>
    </source>
</evidence>
<dbReference type="Gene3D" id="1.10.287.110">
    <property type="entry name" value="DnaJ domain"/>
    <property type="match status" value="1"/>
</dbReference>
<evidence type="ECO:0000256" key="4">
    <source>
        <dbReference type="ARBA" id="ARBA00022792"/>
    </source>
</evidence>
<dbReference type="OrthoDB" id="10262892at2759"/>
<evidence type="ECO:0000256" key="8">
    <source>
        <dbReference type="ARBA" id="ARBA00023136"/>
    </source>
</evidence>
<keyword evidence="3" id="KW-0813">Transport</keyword>
<dbReference type="PANTHER" id="PTHR12388:SF0">
    <property type="entry name" value="MITOCHONDRIAL IMPORT INNER MEMBRANE TRANSLOCASE SUBUNIT TIM16"/>
    <property type="match status" value="1"/>
</dbReference>
<evidence type="ECO:0000256" key="2">
    <source>
        <dbReference type="ARBA" id="ARBA00008817"/>
    </source>
</evidence>
<comment type="subcellular location">
    <subcellularLocation>
        <location evidence="1">Mitochondrion inner membrane</location>
        <topology evidence="1">Peripheral membrane protein</topology>
        <orientation evidence="1">Matrix side</orientation>
    </subcellularLocation>
</comment>
<evidence type="ECO:0000256" key="3">
    <source>
        <dbReference type="ARBA" id="ARBA00022448"/>
    </source>
</evidence>
<evidence type="ECO:0000313" key="12">
    <source>
        <dbReference type="EMBL" id="VDD89901.1"/>
    </source>
</evidence>
<evidence type="ECO:0000256" key="6">
    <source>
        <dbReference type="ARBA" id="ARBA00023010"/>
    </source>
</evidence>
<evidence type="ECO:0000256" key="7">
    <source>
        <dbReference type="ARBA" id="ARBA00023128"/>
    </source>
</evidence>
<reference evidence="12 13" key="2">
    <citation type="submission" date="2018-10" db="EMBL/GenBank/DDBJ databases">
        <authorList>
            <consortium name="Pathogen Informatics"/>
        </authorList>
    </citation>
    <scope>NUCLEOTIDE SEQUENCE [LARGE SCALE GENOMIC DNA]</scope>
</reference>
<reference evidence="14" key="1">
    <citation type="submission" date="2017-02" db="UniProtKB">
        <authorList>
            <consortium name="WormBaseParasite"/>
        </authorList>
    </citation>
    <scope>IDENTIFICATION</scope>
</reference>
<name>A0A0N4V4C2_ENTVE</name>
<dbReference type="STRING" id="51028.A0A0N4V4C2"/>
<keyword evidence="7" id="KW-0496">Mitochondrion</keyword>
<dbReference type="InterPro" id="IPR036869">
    <property type="entry name" value="J_dom_sf"/>
</dbReference>
<keyword evidence="5" id="KW-0653">Protein transport</keyword>
<evidence type="ECO:0000313" key="14">
    <source>
        <dbReference type="WBParaSite" id="EVEC_0000496801-mRNA-1"/>
    </source>
</evidence>
<dbReference type="WBParaSite" id="EVEC_0000496801-mRNA-1">
    <property type="protein sequence ID" value="EVEC_0000496801-mRNA-1"/>
    <property type="gene ID" value="EVEC_0000496801"/>
</dbReference>